<evidence type="ECO:0000259" key="6">
    <source>
        <dbReference type="PROSITE" id="PS50885"/>
    </source>
</evidence>
<dbReference type="SUPFAM" id="SSF58104">
    <property type="entry name" value="Methyl-accepting chemotaxis protein (MCP) signaling domain"/>
    <property type="match status" value="1"/>
</dbReference>
<evidence type="ECO:0000313" key="8">
    <source>
        <dbReference type="Proteomes" id="UP000187651"/>
    </source>
</evidence>
<keyword evidence="3" id="KW-0807">Transducer</keyword>
<gene>
    <name evidence="7" type="ORF">SAMN05216544_1130</name>
</gene>
<feature type="transmembrane region" description="Helical" evidence="4">
    <location>
        <begin position="195"/>
        <end position="216"/>
    </location>
</feature>
<dbReference type="Proteomes" id="UP000187651">
    <property type="component" value="Unassembled WGS sequence"/>
</dbReference>
<sequence>MNFKDSMAGKLKKMKVADKFKYIFKNLYIYLGLPIIILLITTTYSLGSTYTMYNKYYKQDNLQGELRIDIQAYLKNAWWALSDRSEEDLNSHLDGCEEKISELDTFLSDLEDVYDNDENIEAVRTDIKTLGTLTSELTALFAAGELTTTGMSNEADIYKFINEDVNSTVKTMASDLKTISSDSFDTAWKAFRTSLIVTIVLLVVSVLFIVVAVIFVNMSSKVLNDSILSPSMEISKAAKDMADGYVNIDIQCDSEDELGAMARDLEKATEVIKSIAEDIIRTADKMAGGDFRSGSSNPELYIADYKAINAAFIDISNKLSSTLKNVKEASASVSDGAANLQDVSVNLSEGTSSQAAAVEELTASVELVTEQTELLAKDAVESMKSASVVVKDVETGTEKMSGVTKAMERITIASSEIEKITSTIESIASQTALLSLNASIEAARAGEAGRGFAVVAQEISELANESSTAAKNTHKLIDDTMNEIKTGNAAVEETTLALKKVQESVSAVAEMMKASKDRANAQAASMKEINIGIEQISNVVNVNSATAVQASQVSGDLSAQSQGLNALIDEFNIR</sequence>
<keyword evidence="4" id="KW-0472">Membrane</keyword>
<accession>A0A1G9VYN0</accession>
<evidence type="ECO:0000256" key="1">
    <source>
        <dbReference type="ARBA" id="ARBA00022500"/>
    </source>
</evidence>
<proteinExistence type="inferred from homology"/>
<comment type="similarity">
    <text evidence="2">Belongs to the methyl-accepting chemotaxis (MCP) protein family.</text>
</comment>
<dbReference type="PROSITE" id="PS50885">
    <property type="entry name" value="HAMP"/>
    <property type="match status" value="1"/>
</dbReference>
<dbReference type="GO" id="GO:0006935">
    <property type="term" value="P:chemotaxis"/>
    <property type="evidence" value="ECO:0007669"/>
    <property type="project" value="UniProtKB-KW"/>
</dbReference>
<feature type="domain" description="HAMP" evidence="6">
    <location>
        <begin position="225"/>
        <end position="277"/>
    </location>
</feature>
<dbReference type="Pfam" id="PF00015">
    <property type="entry name" value="MCPsignal"/>
    <property type="match status" value="1"/>
</dbReference>
<keyword evidence="1" id="KW-0145">Chemotaxis</keyword>
<evidence type="ECO:0000256" key="3">
    <source>
        <dbReference type="PROSITE-ProRule" id="PRU00284"/>
    </source>
</evidence>
<dbReference type="InterPro" id="IPR003660">
    <property type="entry name" value="HAMP_dom"/>
</dbReference>
<dbReference type="Gene3D" id="6.10.340.10">
    <property type="match status" value="1"/>
</dbReference>
<evidence type="ECO:0000259" key="5">
    <source>
        <dbReference type="PROSITE" id="PS50111"/>
    </source>
</evidence>
<evidence type="ECO:0000256" key="2">
    <source>
        <dbReference type="ARBA" id="ARBA00029447"/>
    </source>
</evidence>
<dbReference type="PROSITE" id="PS50111">
    <property type="entry name" value="CHEMOTAXIS_TRANSDUC_2"/>
    <property type="match status" value="1"/>
</dbReference>
<protein>
    <submittedName>
        <fullName evidence="7">Methyl-accepting chemotaxis protein</fullName>
    </submittedName>
</protein>
<dbReference type="OrthoDB" id="9814363at2"/>
<dbReference type="RefSeq" id="WP_074521310.1">
    <property type="nucleotide sequence ID" value="NZ_FNHZ01000002.1"/>
</dbReference>
<dbReference type="AlphaFoldDB" id="A0A1G9VYN0"/>
<evidence type="ECO:0000313" key="7">
    <source>
        <dbReference type="EMBL" id="SDM77409.1"/>
    </source>
</evidence>
<dbReference type="InterPro" id="IPR051310">
    <property type="entry name" value="MCP_chemotaxis"/>
</dbReference>
<keyword evidence="4" id="KW-1133">Transmembrane helix</keyword>
<keyword evidence="4" id="KW-0812">Transmembrane</keyword>
<evidence type="ECO:0000256" key="4">
    <source>
        <dbReference type="SAM" id="Phobius"/>
    </source>
</evidence>
<feature type="domain" description="Methyl-accepting transducer" evidence="5">
    <location>
        <begin position="329"/>
        <end position="558"/>
    </location>
</feature>
<dbReference type="Gene3D" id="1.10.287.950">
    <property type="entry name" value="Methyl-accepting chemotaxis protein"/>
    <property type="match status" value="1"/>
</dbReference>
<keyword evidence="8" id="KW-1185">Reference proteome</keyword>
<feature type="transmembrane region" description="Helical" evidence="4">
    <location>
        <begin position="27"/>
        <end position="47"/>
    </location>
</feature>
<dbReference type="PANTHER" id="PTHR43531">
    <property type="entry name" value="PROTEIN ICFG"/>
    <property type="match status" value="1"/>
</dbReference>
<dbReference type="GO" id="GO:0005886">
    <property type="term" value="C:plasma membrane"/>
    <property type="evidence" value="ECO:0007669"/>
    <property type="project" value="TreeGrafter"/>
</dbReference>
<dbReference type="PANTHER" id="PTHR43531:SF11">
    <property type="entry name" value="METHYL-ACCEPTING CHEMOTAXIS PROTEIN 3"/>
    <property type="match status" value="1"/>
</dbReference>
<name>A0A1G9VYN0_9FIRM</name>
<dbReference type="EMBL" id="FNHZ01000002">
    <property type="protein sequence ID" value="SDM77409.1"/>
    <property type="molecule type" value="Genomic_DNA"/>
</dbReference>
<dbReference type="GO" id="GO:0004888">
    <property type="term" value="F:transmembrane signaling receptor activity"/>
    <property type="evidence" value="ECO:0007669"/>
    <property type="project" value="TreeGrafter"/>
</dbReference>
<dbReference type="SMART" id="SM00283">
    <property type="entry name" value="MA"/>
    <property type="match status" value="1"/>
</dbReference>
<dbReference type="InterPro" id="IPR004089">
    <property type="entry name" value="MCPsignal_dom"/>
</dbReference>
<dbReference type="Pfam" id="PF00672">
    <property type="entry name" value="HAMP"/>
    <property type="match status" value="1"/>
</dbReference>
<dbReference type="GO" id="GO:0007165">
    <property type="term" value="P:signal transduction"/>
    <property type="evidence" value="ECO:0007669"/>
    <property type="project" value="UniProtKB-KW"/>
</dbReference>
<organism evidence="7 8">
    <name type="scientific">Lachnospira pectinoschiza</name>
    <dbReference type="NCBI Taxonomy" id="28052"/>
    <lineage>
        <taxon>Bacteria</taxon>
        <taxon>Bacillati</taxon>
        <taxon>Bacillota</taxon>
        <taxon>Clostridia</taxon>
        <taxon>Lachnospirales</taxon>
        <taxon>Lachnospiraceae</taxon>
        <taxon>Lachnospira</taxon>
    </lineage>
</organism>
<reference evidence="8" key="1">
    <citation type="submission" date="2016-10" db="EMBL/GenBank/DDBJ databases">
        <authorList>
            <person name="Varghese N."/>
            <person name="Submissions S."/>
        </authorList>
    </citation>
    <scope>NUCLEOTIDE SEQUENCE [LARGE SCALE GENOMIC DNA]</scope>
    <source>
        <strain evidence="8">M83</strain>
    </source>
</reference>